<dbReference type="EnsemblPlants" id="AET4Gv20275100.10">
    <property type="protein sequence ID" value="AET4Gv20275100.10"/>
    <property type="gene ID" value="AET4Gv20275100"/>
</dbReference>
<name>A0A453HQY6_AEGTS</name>
<dbReference type="Proteomes" id="UP000015105">
    <property type="component" value="Chromosome 4D"/>
</dbReference>
<protein>
    <submittedName>
        <fullName evidence="1">Uncharacterized protein</fullName>
    </submittedName>
</protein>
<reference evidence="2" key="1">
    <citation type="journal article" date="2014" name="Science">
        <title>Ancient hybridizations among the ancestral genomes of bread wheat.</title>
        <authorList>
            <consortium name="International Wheat Genome Sequencing Consortium,"/>
            <person name="Marcussen T."/>
            <person name="Sandve S.R."/>
            <person name="Heier L."/>
            <person name="Spannagl M."/>
            <person name="Pfeifer M."/>
            <person name="Jakobsen K.S."/>
            <person name="Wulff B.B."/>
            <person name="Steuernagel B."/>
            <person name="Mayer K.F."/>
            <person name="Olsen O.A."/>
        </authorList>
    </citation>
    <scope>NUCLEOTIDE SEQUENCE [LARGE SCALE GENOMIC DNA]</scope>
    <source>
        <strain evidence="2">cv. AL8/78</strain>
    </source>
</reference>
<evidence type="ECO:0000313" key="2">
    <source>
        <dbReference type="Proteomes" id="UP000015105"/>
    </source>
</evidence>
<reference evidence="1" key="4">
    <citation type="submission" date="2019-03" db="UniProtKB">
        <authorList>
            <consortium name="EnsemblPlants"/>
        </authorList>
    </citation>
    <scope>IDENTIFICATION</scope>
</reference>
<dbReference type="AlphaFoldDB" id="A0A453HQY6"/>
<evidence type="ECO:0000313" key="1">
    <source>
        <dbReference type="EnsemblPlants" id="AET4Gv20275100.10"/>
    </source>
</evidence>
<accession>A0A453HQY6</accession>
<organism evidence="1 2">
    <name type="scientific">Aegilops tauschii subsp. strangulata</name>
    <name type="common">Goatgrass</name>
    <dbReference type="NCBI Taxonomy" id="200361"/>
    <lineage>
        <taxon>Eukaryota</taxon>
        <taxon>Viridiplantae</taxon>
        <taxon>Streptophyta</taxon>
        <taxon>Embryophyta</taxon>
        <taxon>Tracheophyta</taxon>
        <taxon>Spermatophyta</taxon>
        <taxon>Magnoliopsida</taxon>
        <taxon>Liliopsida</taxon>
        <taxon>Poales</taxon>
        <taxon>Poaceae</taxon>
        <taxon>BOP clade</taxon>
        <taxon>Pooideae</taxon>
        <taxon>Triticodae</taxon>
        <taxon>Triticeae</taxon>
        <taxon>Triticinae</taxon>
        <taxon>Aegilops</taxon>
    </lineage>
</organism>
<reference evidence="2" key="2">
    <citation type="journal article" date="2017" name="Nat. Plants">
        <title>The Aegilops tauschii genome reveals multiple impacts of transposons.</title>
        <authorList>
            <person name="Zhao G."/>
            <person name="Zou C."/>
            <person name="Li K."/>
            <person name="Wang K."/>
            <person name="Li T."/>
            <person name="Gao L."/>
            <person name="Zhang X."/>
            <person name="Wang H."/>
            <person name="Yang Z."/>
            <person name="Liu X."/>
            <person name="Jiang W."/>
            <person name="Mao L."/>
            <person name="Kong X."/>
            <person name="Jiao Y."/>
            <person name="Jia J."/>
        </authorList>
    </citation>
    <scope>NUCLEOTIDE SEQUENCE [LARGE SCALE GENOMIC DNA]</scope>
    <source>
        <strain evidence="2">cv. AL8/78</strain>
    </source>
</reference>
<reference evidence="1" key="3">
    <citation type="journal article" date="2017" name="Nature">
        <title>Genome sequence of the progenitor of the wheat D genome Aegilops tauschii.</title>
        <authorList>
            <person name="Luo M.C."/>
            <person name="Gu Y.Q."/>
            <person name="Puiu D."/>
            <person name="Wang H."/>
            <person name="Twardziok S.O."/>
            <person name="Deal K.R."/>
            <person name="Huo N."/>
            <person name="Zhu T."/>
            <person name="Wang L."/>
            <person name="Wang Y."/>
            <person name="McGuire P.E."/>
            <person name="Liu S."/>
            <person name="Long H."/>
            <person name="Ramasamy R.K."/>
            <person name="Rodriguez J.C."/>
            <person name="Van S.L."/>
            <person name="Yuan L."/>
            <person name="Wang Z."/>
            <person name="Xia Z."/>
            <person name="Xiao L."/>
            <person name="Anderson O.D."/>
            <person name="Ouyang S."/>
            <person name="Liang Y."/>
            <person name="Zimin A.V."/>
            <person name="Pertea G."/>
            <person name="Qi P."/>
            <person name="Bennetzen J.L."/>
            <person name="Dai X."/>
            <person name="Dawson M.W."/>
            <person name="Muller H.G."/>
            <person name="Kugler K."/>
            <person name="Rivarola-Duarte L."/>
            <person name="Spannagl M."/>
            <person name="Mayer K.F.X."/>
            <person name="Lu F.H."/>
            <person name="Bevan M.W."/>
            <person name="Leroy P."/>
            <person name="Li P."/>
            <person name="You F.M."/>
            <person name="Sun Q."/>
            <person name="Liu Z."/>
            <person name="Lyons E."/>
            <person name="Wicker T."/>
            <person name="Salzberg S.L."/>
            <person name="Devos K.M."/>
            <person name="Dvorak J."/>
        </authorList>
    </citation>
    <scope>NUCLEOTIDE SEQUENCE [LARGE SCALE GENOMIC DNA]</scope>
    <source>
        <strain evidence="1">cv. AL8/78</strain>
    </source>
</reference>
<reference evidence="1" key="5">
    <citation type="journal article" date="2021" name="G3 (Bethesda)">
        <title>Aegilops tauschii genome assembly Aet v5.0 features greater sequence contiguity and improved annotation.</title>
        <authorList>
            <person name="Wang L."/>
            <person name="Zhu T."/>
            <person name="Rodriguez J.C."/>
            <person name="Deal K.R."/>
            <person name="Dubcovsky J."/>
            <person name="McGuire P.E."/>
            <person name="Lux T."/>
            <person name="Spannagl M."/>
            <person name="Mayer K.F.X."/>
            <person name="Baldrich P."/>
            <person name="Meyers B.C."/>
            <person name="Huo N."/>
            <person name="Gu Y.Q."/>
            <person name="Zhou H."/>
            <person name="Devos K.M."/>
            <person name="Bennetzen J.L."/>
            <person name="Unver T."/>
            <person name="Budak H."/>
            <person name="Gulick P.J."/>
            <person name="Galiba G."/>
            <person name="Kalapos B."/>
            <person name="Nelson D.R."/>
            <person name="Li P."/>
            <person name="You F.M."/>
            <person name="Luo M.C."/>
            <person name="Dvorak J."/>
        </authorList>
    </citation>
    <scope>NUCLEOTIDE SEQUENCE [LARGE SCALE GENOMIC DNA]</scope>
    <source>
        <strain evidence="1">cv. AL8/78</strain>
    </source>
</reference>
<sequence>MMAVRYIFFEGRSSLHLLNQAFLVLLPKKDSPLDLANFGPISLVHSFPKLLQSAHHSPFPPGKHCAQLPQASCKGARLSRFLPDKRCAQLAQASRKGEP</sequence>
<keyword evidence="2" id="KW-1185">Reference proteome</keyword>
<proteinExistence type="predicted"/>
<dbReference type="Gramene" id="AET4Gv20275100.10">
    <property type="protein sequence ID" value="AET4Gv20275100.10"/>
    <property type="gene ID" value="AET4Gv20275100"/>
</dbReference>